<reference evidence="1 2" key="1">
    <citation type="submission" date="2024-07" db="EMBL/GenBank/DDBJ databases">
        <title>Genomic Encyclopedia of Type Strains, Phase V (KMG-V): Genome sequencing to study the core and pangenomes of soil and plant-associated prokaryotes.</title>
        <authorList>
            <person name="Whitman W."/>
        </authorList>
    </citation>
    <scope>NUCLEOTIDE SEQUENCE [LARGE SCALE GENOMIC DNA]</scope>
    <source>
        <strain evidence="1 2">USDA 152</strain>
    </source>
</reference>
<evidence type="ECO:0000313" key="2">
    <source>
        <dbReference type="Proteomes" id="UP001565369"/>
    </source>
</evidence>
<sequence>MVFGDVDLTRRDLPERANAKGHAVAGPALLLDLHHRNAGCRPAEPGLEPADRLLAAEMMRN</sequence>
<comment type="caution">
    <text evidence="1">The sequence shown here is derived from an EMBL/GenBank/DDBJ whole genome shotgun (WGS) entry which is preliminary data.</text>
</comment>
<dbReference type="Proteomes" id="UP001565369">
    <property type="component" value="Unassembled WGS sequence"/>
</dbReference>
<evidence type="ECO:0000313" key="1">
    <source>
        <dbReference type="EMBL" id="MEY9451820.1"/>
    </source>
</evidence>
<protein>
    <submittedName>
        <fullName evidence="1">Uncharacterized protein</fullName>
    </submittedName>
</protein>
<proteinExistence type="predicted"/>
<organism evidence="1 2">
    <name type="scientific">Bradyrhizobium ottawaense</name>
    <dbReference type="NCBI Taxonomy" id="931866"/>
    <lineage>
        <taxon>Bacteria</taxon>
        <taxon>Pseudomonadati</taxon>
        <taxon>Pseudomonadota</taxon>
        <taxon>Alphaproteobacteria</taxon>
        <taxon>Hyphomicrobiales</taxon>
        <taxon>Nitrobacteraceae</taxon>
        <taxon>Bradyrhizobium</taxon>
    </lineage>
</organism>
<name>A0ABV4FKU9_9BRAD</name>
<gene>
    <name evidence="1" type="ORF">ABIG07_000768</name>
</gene>
<keyword evidence="2" id="KW-1185">Reference proteome</keyword>
<dbReference type="EMBL" id="JBGBZJ010000003">
    <property type="protein sequence ID" value="MEY9451820.1"/>
    <property type="molecule type" value="Genomic_DNA"/>
</dbReference>
<accession>A0ABV4FKU9</accession>